<organism evidence="2 3">
    <name type="scientific">Amycolatopsis cynarae</name>
    <dbReference type="NCBI Taxonomy" id="2995223"/>
    <lineage>
        <taxon>Bacteria</taxon>
        <taxon>Bacillati</taxon>
        <taxon>Actinomycetota</taxon>
        <taxon>Actinomycetes</taxon>
        <taxon>Pseudonocardiales</taxon>
        <taxon>Pseudonocardiaceae</taxon>
        <taxon>Amycolatopsis</taxon>
    </lineage>
</organism>
<gene>
    <name evidence="2" type="ORF">ORV05_25650</name>
</gene>
<accession>A0ABY7AX81</accession>
<feature type="region of interest" description="Disordered" evidence="1">
    <location>
        <begin position="1"/>
        <end position="63"/>
    </location>
</feature>
<evidence type="ECO:0000313" key="2">
    <source>
        <dbReference type="EMBL" id="WAL64332.1"/>
    </source>
</evidence>
<proteinExistence type="predicted"/>
<evidence type="ECO:0000256" key="1">
    <source>
        <dbReference type="SAM" id="MobiDB-lite"/>
    </source>
</evidence>
<reference evidence="2" key="1">
    <citation type="submission" date="2022-11" db="EMBL/GenBank/DDBJ databases">
        <authorList>
            <person name="Mo P."/>
        </authorList>
    </citation>
    <scope>NUCLEOTIDE SEQUENCE</scope>
    <source>
        <strain evidence="2">HUAS 11-8</strain>
    </source>
</reference>
<name>A0ABY7AX81_9PSEU</name>
<dbReference type="EMBL" id="CP113836">
    <property type="protein sequence ID" value="WAL64332.1"/>
    <property type="molecule type" value="Genomic_DNA"/>
</dbReference>
<sequence>MIRSGLDENLGPAVPCGRFRHAHRRRHHRGARGGPARHRGGGTDGRRTDRASGSSTGLIDSIDTPLSFDPLAPGYSVQGAGGGSGPLYRAQPGAGLLVTRHAASAAQDTVGGLLVLDLHNGAGTRDTVVRLHSGGRPS</sequence>
<protein>
    <submittedName>
        <fullName evidence="2">Uncharacterized protein</fullName>
    </submittedName>
</protein>
<feature type="compositionally biased region" description="Basic residues" evidence="1">
    <location>
        <begin position="18"/>
        <end position="40"/>
    </location>
</feature>
<dbReference type="Proteomes" id="UP001163203">
    <property type="component" value="Chromosome"/>
</dbReference>
<keyword evidence="3" id="KW-1185">Reference proteome</keyword>
<evidence type="ECO:0000313" key="3">
    <source>
        <dbReference type="Proteomes" id="UP001163203"/>
    </source>
</evidence>
<dbReference type="RefSeq" id="WP_268754563.1">
    <property type="nucleotide sequence ID" value="NZ_CP113836.1"/>
</dbReference>